<sequence>MKEFMFLFRLPYQVDDSEVTPEKMQELGKKWNDWVGDIAAQGKVVNAGPRLESTGKVLKQRGVVTDGPFVEVREMLGGFLRIKADSLEEATTLAHGCPAIDQGGSVEIRPVYAQH</sequence>
<dbReference type="SUPFAM" id="SSF54909">
    <property type="entry name" value="Dimeric alpha+beta barrel"/>
    <property type="match status" value="1"/>
</dbReference>
<keyword evidence="4" id="KW-1185">Reference proteome</keyword>
<dbReference type="PANTHER" id="PTHR35174:SF3">
    <property type="entry name" value="BLL7171 PROTEIN"/>
    <property type="match status" value="1"/>
</dbReference>
<dbReference type="InterPro" id="IPR011008">
    <property type="entry name" value="Dimeric_a/b-barrel"/>
</dbReference>
<protein>
    <submittedName>
        <fullName evidence="3">Uncharacterized conserved protein</fullName>
    </submittedName>
</protein>
<reference evidence="4" key="1">
    <citation type="submission" date="2016-10" db="EMBL/GenBank/DDBJ databases">
        <authorList>
            <person name="Varghese N."/>
            <person name="Submissions S."/>
        </authorList>
    </citation>
    <scope>NUCLEOTIDE SEQUENCE [LARGE SCALE GENOMIC DNA]</scope>
    <source>
        <strain evidence="4">Jip14</strain>
    </source>
</reference>
<organism evidence="3 4">
    <name type="scientific">Parapedobacter koreensis</name>
    <dbReference type="NCBI Taxonomy" id="332977"/>
    <lineage>
        <taxon>Bacteria</taxon>
        <taxon>Pseudomonadati</taxon>
        <taxon>Bacteroidota</taxon>
        <taxon>Sphingobacteriia</taxon>
        <taxon>Sphingobacteriales</taxon>
        <taxon>Sphingobacteriaceae</taxon>
        <taxon>Parapedobacter</taxon>
    </lineage>
</organism>
<dbReference type="AlphaFoldDB" id="A0A1H7QRA1"/>
<proteinExistence type="inferred from homology"/>
<name>A0A1H7QRA1_9SPHI</name>
<evidence type="ECO:0000259" key="2">
    <source>
        <dbReference type="Pfam" id="PF03795"/>
    </source>
</evidence>
<dbReference type="InterPro" id="IPR005545">
    <property type="entry name" value="YCII"/>
</dbReference>
<dbReference type="Proteomes" id="UP000198916">
    <property type="component" value="Unassembled WGS sequence"/>
</dbReference>
<evidence type="ECO:0000313" key="3">
    <source>
        <dbReference type="EMBL" id="SEL50506.1"/>
    </source>
</evidence>
<dbReference type="Pfam" id="PF03795">
    <property type="entry name" value="YCII"/>
    <property type="match status" value="1"/>
</dbReference>
<dbReference type="Gene3D" id="3.30.70.1060">
    <property type="entry name" value="Dimeric alpha+beta barrel"/>
    <property type="match status" value="1"/>
</dbReference>
<accession>A0A1H7QRA1</accession>
<evidence type="ECO:0000256" key="1">
    <source>
        <dbReference type="ARBA" id="ARBA00007689"/>
    </source>
</evidence>
<dbReference type="OrthoDB" id="7782105at2"/>
<dbReference type="STRING" id="332977.SAMN05421740_10668"/>
<comment type="similarity">
    <text evidence="1">Belongs to the YciI family.</text>
</comment>
<dbReference type="PANTHER" id="PTHR35174">
    <property type="entry name" value="BLL7171 PROTEIN-RELATED"/>
    <property type="match status" value="1"/>
</dbReference>
<gene>
    <name evidence="3" type="ORF">SAMN05421740_10668</name>
</gene>
<evidence type="ECO:0000313" key="4">
    <source>
        <dbReference type="Proteomes" id="UP000198916"/>
    </source>
</evidence>
<feature type="domain" description="YCII-related" evidence="2">
    <location>
        <begin position="5"/>
        <end position="112"/>
    </location>
</feature>
<dbReference type="RefSeq" id="WP_090606600.1">
    <property type="nucleotide sequence ID" value="NZ_FNZR01000006.1"/>
</dbReference>
<dbReference type="EMBL" id="FNZR01000006">
    <property type="protein sequence ID" value="SEL50506.1"/>
    <property type="molecule type" value="Genomic_DNA"/>
</dbReference>